<name>A0A0K1PX39_9BACT</name>
<keyword evidence="3" id="KW-1185">Reference proteome</keyword>
<dbReference type="Pfam" id="PF12802">
    <property type="entry name" value="MarR_2"/>
    <property type="match status" value="1"/>
</dbReference>
<feature type="domain" description="HTH marR-type" evidence="1">
    <location>
        <begin position="1"/>
        <end position="120"/>
    </location>
</feature>
<dbReference type="SMART" id="SM00347">
    <property type="entry name" value="HTH_MARR"/>
    <property type="match status" value="1"/>
</dbReference>
<dbReference type="KEGG" id="llu:AKJ09_04759"/>
<accession>A0A0K1PX39</accession>
<protein>
    <submittedName>
        <fullName evidence="2">Transcriptional regulator, MarR family</fullName>
    </submittedName>
</protein>
<dbReference type="InterPro" id="IPR039422">
    <property type="entry name" value="MarR/SlyA-like"/>
</dbReference>
<dbReference type="PANTHER" id="PTHR33164:SF105">
    <property type="entry name" value="TRANSCRIPTIONAL REPRESSOR PROTEIN-RELATED"/>
    <property type="match status" value="1"/>
</dbReference>
<proteinExistence type="predicted"/>
<dbReference type="InterPro" id="IPR036388">
    <property type="entry name" value="WH-like_DNA-bd_sf"/>
</dbReference>
<evidence type="ECO:0000313" key="2">
    <source>
        <dbReference type="EMBL" id="AKU98095.1"/>
    </source>
</evidence>
<dbReference type="Proteomes" id="UP000064967">
    <property type="component" value="Chromosome"/>
</dbReference>
<dbReference type="InterPro" id="IPR036390">
    <property type="entry name" value="WH_DNA-bd_sf"/>
</dbReference>
<dbReference type="STRING" id="1391654.AKJ09_04759"/>
<dbReference type="CDD" id="cd00090">
    <property type="entry name" value="HTH_ARSR"/>
    <property type="match status" value="1"/>
</dbReference>
<dbReference type="SUPFAM" id="SSF46785">
    <property type="entry name" value="Winged helix' DNA-binding domain"/>
    <property type="match status" value="1"/>
</dbReference>
<evidence type="ECO:0000313" key="3">
    <source>
        <dbReference type="Proteomes" id="UP000064967"/>
    </source>
</evidence>
<dbReference type="GO" id="GO:0003700">
    <property type="term" value="F:DNA-binding transcription factor activity"/>
    <property type="evidence" value="ECO:0007669"/>
    <property type="project" value="InterPro"/>
</dbReference>
<dbReference type="PANTHER" id="PTHR33164">
    <property type="entry name" value="TRANSCRIPTIONAL REGULATOR, MARR FAMILY"/>
    <property type="match status" value="1"/>
</dbReference>
<sequence>MTQLWDLYFDDVGVKATQYTVLAALAYEERKKPTVTDLAETLVLDQSSLSRNLAVLERDGLVRLVPGSDRRERIVQLTRSGKTAVQKGWPAWQKAQAAIKSALGSTDLDAHLKVLRHLTRAALDLHDSAVRERPGRR</sequence>
<organism evidence="2 3">
    <name type="scientific">Labilithrix luteola</name>
    <dbReference type="NCBI Taxonomy" id="1391654"/>
    <lineage>
        <taxon>Bacteria</taxon>
        <taxon>Pseudomonadati</taxon>
        <taxon>Myxococcota</taxon>
        <taxon>Polyangia</taxon>
        <taxon>Polyangiales</taxon>
        <taxon>Labilitrichaceae</taxon>
        <taxon>Labilithrix</taxon>
    </lineage>
</organism>
<dbReference type="AlphaFoldDB" id="A0A0K1PX39"/>
<dbReference type="RefSeq" id="WP_169927733.1">
    <property type="nucleotide sequence ID" value="NZ_CP012333.1"/>
</dbReference>
<dbReference type="GO" id="GO:0006950">
    <property type="term" value="P:response to stress"/>
    <property type="evidence" value="ECO:0007669"/>
    <property type="project" value="TreeGrafter"/>
</dbReference>
<reference evidence="2 3" key="1">
    <citation type="submission" date="2015-08" db="EMBL/GenBank/DDBJ databases">
        <authorList>
            <person name="Babu N.S."/>
            <person name="Beckwith C.J."/>
            <person name="Beseler K.G."/>
            <person name="Brison A."/>
            <person name="Carone J.V."/>
            <person name="Caskin T.P."/>
            <person name="Diamond M."/>
            <person name="Durham M.E."/>
            <person name="Foxe J.M."/>
            <person name="Go M."/>
            <person name="Henderson B.A."/>
            <person name="Jones I.B."/>
            <person name="McGettigan J.A."/>
            <person name="Micheletti S.J."/>
            <person name="Nasrallah M.E."/>
            <person name="Ortiz D."/>
            <person name="Piller C.R."/>
            <person name="Privatt S.R."/>
            <person name="Schneider S.L."/>
            <person name="Sharp S."/>
            <person name="Smith T.C."/>
            <person name="Stanton J.D."/>
            <person name="Ullery H.E."/>
            <person name="Wilson R.J."/>
            <person name="Serrano M.G."/>
            <person name="Buck G."/>
            <person name="Lee V."/>
            <person name="Wang Y."/>
            <person name="Carvalho R."/>
            <person name="Voegtly L."/>
            <person name="Shi R."/>
            <person name="Duckworth R."/>
            <person name="Johnson A."/>
            <person name="Loviza R."/>
            <person name="Walstead R."/>
            <person name="Shah Z."/>
            <person name="Kiflezghi M."/>
            <person name="Wade K."/>
            <person name="Ball S.L."/>
            <person name="Bradley K.W."/>
            <person name="Asai D.J."/>
            <person name="Bowman C.A."/>
            <person name="Russell D.A."/>
            <person name="Pope W.H."/>
            <person name="Jacobs-Sera D."/>
            <person name="Hendrix R.W."/>
            <person name="Hatfull G.F."/>
        </authorList>
    </citation>
    <scope>NUCLEOTIDE SEQUENCE [LARGE SCALE GENOMIC DNA]</scope>
    <source>
        <strain evidence="2 3">DSM 27648</strain>
    </source>
</reference>
<dbReference type="PROSITE" id="PS50995">
    <property type="entry name" value="HTH_MARR_2"/>
    <property type="match status" value="1"/>
</dbReference>
<gene>
    <name evidence="2" type="ORF">AKJ09_04759</name>
</gene>
<dbReference type="InterPro" id="IPR011991">
    <property type="entry name" value="ArsR-like_HTH"/>
</dbReference>
<dbReference type="InterPro" id="IPR000835">
    <property type="entry name" value="HTH_MarR-typ"/>
</dbReference>
<dbReference type="EMBL" id="CP012333">
    <property type="protein sequence ID" value="AKU98095.1"/>
    <property type="molecule type" value="Genomic_DNA"/>
</dbReference>
<dbReference type="Gene3D" id="1.10.10.10">
    <property type="entry name" value="Winged helix-like DNA-binding domain superfamily/Winged helix DNA-binding domain"/>
    <property type="match status" value="1"/>
</dbReference>
<evidence type="ECO:0000259" key="1">
    <source>
        <dbReference type="PROSITE" id="PS50995"/>
    </source>
</evidence>